<dbReference type="Pfam" id="PF22205">
    <property type="entry name" value="Csm6_6H"/>
    <property type="match status" value="1"/>
</dbReference>
<evidence type="ECO:0000313" key="3">
    <source>
        <dbReference type="Proteomes" id="UP000713479"/>
    </source>
</evidence>
<feature type="domain" description="Csm6 6H" evidence="1">
    <location>
        <begin position="166"/>
        <end position="245"/>
    </location>
</feature>
<proteinExistence type="predicted"/>
<evidence type="ECO:0000259" key="1">
    <source>
        <dbReference type="Pfam" id="PF22205"/>
    </source>
</evidence>
<dbReference type="Proteomes" id="UP000713479">
    <property type="component" value="Unassembled WGS sequence"/>
</dbReference>
<dbReference type="InterPro" id="IPR014082">
    <property type="entry name" value="CRISPR-assoc_prot_Cas02710"/>
</dbReference>
<protein>
    <submittedName>
        <fullName evidence="2">TIGR02710 family CRISPR-associated protein</fullName>
    </submittedName>
</protein>
<dbReference type="Pfam" id="PF09670">
    <property type="entry name" value="Cas_Cas02710"/>
    <property type="match status" value="1"/>
</dbReference>
<sequence length="428" mass="49992">MKRREIILFMTVGTGVNADSREEGFKSLSKKLYSTITKIYPNHVVFFASDKSKNTIKYIEELFKLDDDEFIPDEDYQIVEMEAIDDFNSCFELFEEKIWEYDYIDKTKNYQIIMDYTSGTKTMSAAMACCGMFYSKDLISVGGDRSRGEVSSGTEIINYQNLYKIYDKFALMRIRNNFNANRFIQCIDILNYIVDMNIHKSSLLKLCNAYYSWEMMNFEDAYNYLKEVDTKQIEFVEIKDQLKKNLNALGNIVHSKSVNLKNCYILASLINNSIRRAEGYNYDDAIARLYRSFELIAQIKLTKYNIKSSDVDTSILLENNVSQEFIEDLEKTREDGKIRIGLAKDFLLLNELGDELGKYYVENESKIKNLTIKRNNSILAHGLDSQTKEDFDDFLEFILSMARKLDKDMNKFLNQTKLAKFDLKLEIN</sequence>
<gene>
    <name evidence="2" type="ORF">E7Z74_02520</name>
</gene>
<dbReference type="NCBIfam" id="TIGR02710">
    <property type="entry name" value="TIGR02710 family CRISPR-associated CARF protein"/>
    <property type="match status" value="1"/>
</dbReference>
<accession>A0A8T3VF74</accession>
<comment type="caution">
    <text evidence="2">The sequence shown here is derived from an EMBL/GenBank/DDBJ whole genome shotgun (WGS) entry which is preliminary data.</text>
</comment>
<name>A0A8T3VF74_9EURY</name>
<organism evidence="2 3">
    <name type="scientific">Methanobrevibacter millerae</name>
    <dbReference type="NCBI Taxonomy" id="230361"/>
    <lineage>
        <taxon>Archaea</taxon>
        <taxon>Methanobacteriati</taxon>
        <taxon>Methanobacteriota</taxon>
        <taxon>Methanomada group</taxon>
        <taxon>Methanobacteria</taxon>
        <taxon>Methanobacteriales</taxon>
        <taxon>Methanobacteriaceae</taxon>
        <taxon>Methanobrevibacter</taxon>
    </lineage>
</organism>
<dbReference type="EMBL" id="SUTF01000003">
    <property type="protein sequence ID" value="MBE6510134.1"/>
    <property type="molecule type" value="Genomic_DNA"/>
</dbReference>
<dbReference type="InterPro" id="IPR054008">
    <property type="entry name" value="Csm6_6H"/>
</dbReference>
<reference evidence="2" key="1">
    <citation type="submission" date="2019-04" db="EMBL/GenBank/DDBJ databases">
        <title>Evolution of Biomass-Degrading Anaerobic Consortia Revealed by Metagenomics.</title>
        <authorList>
            <person name="Peng X."/>
        </authorList>
    </citation>
    <scope>NUCLEOTIDE SEQUENCE</scope>
    <source>
        <strain evidence="2">SIG13</strain>
    </source>
</reference>
<dbReference type="AlphaFoldDB" id="A0A8T3VF74"/>
<evidence type="ECO:0000313" key="2">
    <source>
        <dbReference type="EMBL" id="MBE6510134.1"/>
    </source>
</evidence>